<evidence type="ECO:0000313" key="2">
    <source>
        <dbReference type="Proteomes" id="UP001356427"/>
    </source>
</evidence>
<dbReference type="AlphaFoldDB" id="A0AAN8QBK9"/>
<organism evidence="1 2">
    <name type="scientific">Coregonus suidteri</name>
    <dbReference type="NCBI Taxonomy" id="861788"/>
    <lineage>
        <taxon>Eukaryota</taxon>
        <taxon>Metazoa</taxon>
        <taxon>Chordata</taxon>
        <taxon>Craniata</taxon>
        <taxon>Vertebrata</taxon>
        <taxon>Euteleostomi</taxon>
        <taxon>Actinopterygii</taxon>
        <taxon>Neopterygii</taxon>
        <taxon>Teleostei</taxon>
        <taxon>Protacanthopterygii</taxon>
        <taxon>Salmoniformes</taxon>
        <taxon>Salmonidae</taxon>
        <taxon>Coregoninae</taxon>
        <taxon>Coregonus</taxon>
    </lineage>
</organism>
<reference evidence="1 2" key="1">
    <citation type="submission" date="2021-04" db="EMBL/GenBank/DDBJ databases">
        <authorList>
            <person name="De Guttry C."/>
            <person name="Zahm M."/>
            <person name="Klopp C."/>
            <person name="Cabau C."/>
            <person name="Louis A."/>
            <person name="Berthelot C."/>
            <person name="Parey E."/>
            <person name="Roest Crollius H."/>
            <person name="Montfort J."/>
            <person name="Robinson-Rechavi M."/>
            <person name="Bucao C."/>
            <person name="Bouchez O."/>
            <person name="Gislard M."/>
            <person name="Lluch J."/>
            <person name="Milhes M."/>
            <person name="Lampietro C."/>
            <person name="Lopez Roques C."/>
            <person name="Donnadieu C."/>
            <person name="Braasch I."/>
            <person name="Desvignes T."/>
            <person name="Postlethwait J."/>
            <person name="Bobe J."/>
            <person name="Wedekind C."/>
            <person name="Guiguen Y."/>
        </authorList>
    </citation>
    <scope>NUCLEOTIDE SEQUENCE [LARGE SCALE GENOMIC DNA]</scope>
    <source>
        <strain evidence="1">Cs_M1</strain>
        <tissue evidence="1">Blood</tissue>
    </source>
</reference>
<dbReference type="Proteomes" id="UP001356427">
    <property type="component" value="Unassembled WGS sequence"/>
</dbReference>
<sequence>ENIAQCHAWQGGSQPQPALGSLATQQSVLLWFRLRDEKVSKGSSCMEVCRCSEIRSIYSFLAL</sequence>
<accession>A0AAN8QBK9</accession>
<evidence type="ECO:0000313" key="1">
    <source>
        <dbReference type="EMBL" id="KAK6270458.1"/>
    </source>
</evidence>
<gene>
    <name evidence="1" type="ORF">J4Q44_G00393060</name>
</gene>
<name>A0AAN8QBK9_9TELE</name>
<comment type="caution">
    <text evidence="1">The sequence shown here is derived from an EMBL/GenBank/DDBJ whole genome shotgun (WGS) entry which is preliminary data.</text>
</comment>
<dbReference type="EMBL" id="JAGTTL010002413">
    <property type="protein sequence ID" value="KAK6270458.1"/>
    <property type="molecule type" value="Genomic_DNA"/>
</dbReference>
<protein>
    <submittedName>
        <fullName evidence="1">Uncharacterized protein</fullName>
    </submittedName>
</protein>
<keyword evidence="2" id="KW-1185">Reference proteome</keyword>
<proteinExistence type="predicted"/>
<feature type="non-terminal residue" evidence="1">
    <location>
        <position position="1"/>
    </location>
</feature>